<dbReference type="InterPro" id="IPR058919">
    <property type="entry name" value="Pep3/Vps18_RING_C"/>
</dbReference>
<dbReference type="AlphaFoldDB" id="A0A131YLT4"/>
<evidence type="ECO:0000256" key="3">
    <source>
        <dbReference type="ARBA" id="ARBA00017338"/>
    </source>
</evidence>
<evidence type="ECO:0000256" key="9">
    <source>
        <dbReference type="SAM" id="Coils"/>
    </source>
</evidence>
<protein>
    <recommendedName>
        <fullName evidence="3">Vacuolar protein sorting-associated protein 18 homolog</fullName>
    </recommendedName>
</protein>
<dbReference type="Pfam" id="PF26148">
    <property type="entry name" value="VPS18_RING_C"/>
    <property type="match status" value="1"/>
</dbReference>
<feature type="coiled-coil region" evidence="9">
    <location>
        <begin position="838"/>
        <end position="872"/>
    </location>
</feature>
<dbReference type="GO" id="GO:0007040">
    <property type="term" value="P:lysosome organization"/>
    <property type="evidence" value="ECO:0007669"/>
    <property type="project" value="TreeGrafter"/>
</dbReference>
<dbReference type="GO" id="GO:0031902">
    <property type="term" value="C:late endosome membrane"/>
    <property type="evidence" value="ECO:0007669"/>
    <property type="project" value="UniProtKB-SubCell"/>
</dbReference>
<keyword evidence="9" id="KW-0175">Coiled coil</keyword>
<dbReference type="Gene3D" id="1.25.40.10">
    <property type="entry name" value="Tetratricopeptide repeat domain"/>
    <property type="match status" value="1"/>
</dbReference>
<feature type="domain" description="Pep3/Vps18 RING C-terminal" evidence="11">
    <location>
        <begin position="880"/>
        <end position="979"/>
    </location>
</feature>
<evidence type="ECO:0000256" key="5">
    <source>
        <dbReference type="ARBA" id="ARBA00022771"/>
    </source>
</evidence>
<keyword evidence="6" id="KW-0862">Zinc</keyword>
<dbReference type="PANTHER" id="PTHR23323:SF26">
    <property type="entry name" value="VACUOLAR PROTEIN SORTING-ASSOCIATED PROTEIN 18 HOMOLOG"/>
    <property type="match status" value="1"/>
</dbReference>
<evidence type="ECO:0000256" key="8">
    <source>
        <dbReference type="PROSITE-ProRule" id="PRU01006"/>
    </source>
</evidence>
<keyword evidence="4" id="KW-0479">Metal-binding</keyword>
<dbReference type="PROSITE" id="PS50236">
    <property type="entry name" value="CHCR"/>
    <property type="match status" value="1"/>
</dbReference>
<dbReference type="GO" id="GO:0006886">
    <property type="term" value="P:intracellular protein transport"/>
    <property type="evidence" value="ECO:0007669"/>
    <property type="project" value="UniProtKB-UniRule"/>
</dbReference>
<evidence type="ECO:0000259" key="11">
    <source>
        <dbReference type="Pfam" id="PF26148"/>
    </source>
</evidence>
<comment type="subcellular location">
    <subcellularLocation>
        <location evidence="1">Late endosome membrane</location>
        <topology evidence="1">Peripheral membrane protein</topology>
        <orientation evidence="1">Cytoplasmic side</orientation>
    </subcellularLocation>
</comment>
<comment type="similarity">
    <text evidence="2">Belongs to the VPS18 family.</text>
</comment>
<dbReference type="Pfam" id="PF05131">
    <property type="entry name" value="Pep3_Vps18"/>
    <property type="match status" value="1"/>
</dbReference>
<dbReference type="SUPFAM" id="SSF57850">
    <property type="entry name" value="RING/U-box"/>
    <property type="match status" value="1"/>
</dbReference>
<name>A0A131YLT4_RHIAP</name>
<keyword evidence="7" id="KW-0472">Membrane</keyword>
<dbReference type="GO" id="GO:0048284">
    <property type="term" value="P:organelle fusion"/>
    <property type="evidence" value="ECO:0007669"/>
    <property type="project" value="TreeGrafter"/>
</dbReference>
<dbReference type="GO" id="GO:0007032">
    <property type="term" value="P:endosome organization"/>
    <property type="evidence" value="ECO:0007669"/>
    <property type="project" value="TreeGrafter"/>
</dbReference>
<evidence type="ECO:0000313" key="12">
    <source>
        <dbReference type="EMBL" id="JAP78871.1"/>
    </source>
</evidence>
<accession>A0A131YLT4</accession>
<feature type="domain" description="Pep3/Vps18 beta-propeller" evidence="10">
    <location>
        <begin position="44"/>
        <end position="416"/>
    </location>
</feature>
<sequence>MASLFDQYEEVTSQSAGYLGSASRTAFPELTTGYINASLEMEAPIFKKTRITFTPSHPITHLVVSNQILVLAMANKCLLRIAITNPNSPHDVDLSRSLGDKGNAAKIYQLFLDPLGRHLLVSVVHSDGETFFDNCYLHQNAPKAQSLAKLKGHVISAVGWNYDNLPESNSTSFILVGTTKGIIFETELAATDDRFFLQGSPERYCKLVFQLSQDLSIGPIMGLEVRRFIPRSMDQRCFIIATTPRRIYQFVGTSAPSGEQPVLLRVFNVTDNVLDRCKEIPSDLKYSCLQLFSSCPAEPAKKFAMMLEPGVYFGDILLPAVDSDTKVVLFNAKLLEYGDEDAQRKMLRKPLSMVLTEFHTLVLFNDRLRAYCLLNEELVFEDVFPEMYGRAVGLARDPVQGTIWAFSELAVYRYKVTNEDRNVWEVYLKNCQYDLAKKHCKGDPQKLDQVLTKHAEDLFAKKEYVKSAELYAQTRASFEEVSLKFLQCAEEDNEDSLRRFLLQKLKGLRPADKTQTTVITFWLVELFLNRLGTLRTAGRQNEGTYLNLAAEFRGLLEEPKVAECVSNNRSAVYKLIAKHGEENILIDFANIMKDFERVIQYHIQNKNYMAALEVLTRQNNPELVYQFSPTLMQSIPKRTVDMWIAQEKRLDPARLIPALVQYDNIKDRSQGCEAIRYLEFCVYKLGSRDEAIHNYLLALYARLDENNLMCYLHREGQDKTTVPYDLKYALRVCSELHLTRACVHIYSTMELYEEAVDLALEVDIDLAKLNADKPENNEELRKKLWLKIAQHVVTEQKDIKRAMEFLQECDLIKIEDILPFFDEFVRIDHFKEAICTSLEEYNNHIEGLKAEMEEATRSAKEIRSEIQVFRNRYAVAQSDAKCALCEYAVMNQAFYLFPCGHMFHGDCLSSEVQQHSLPTKASRIEDIHRQLAMLGGRDDSASLSSAAGLPSLTTREKLMNELDDLIASECLFCGEIAIRSVDEPFIDPEEYEQVMNDWR</sequence>
<feature type="repeat" description="CHCR" evidence="8">
    <location>
        <begin position="643"/>
        <end position="801"/>
    </location>
</feature>
<dbReference type="GO" id="GO:0006904">
    <property type="term" value="P:vesicle docking involved in exocytosis"/>
    <property type="evidence" value="ECO:0007669"/>
    <property type="project" value="TreeGrafter"/>
</dbReference>
<evidence type="ECO:0000259" key="10">
    <source>
        <dbReference type="Pfam" id="PF05131"/>
    </source>
</evidence>
<dbReference type="GO" id="GO:0030897">
    <property type="term" value="C:HOPS complex"/>
    <property type="evidence" value="ECO:0007669"/>
    <property type="project" value="TreeGrafter"/>
</dbReference>
<dbReference type="GO" id="GO:0008333">
    <property type="term" value="P:endosome to lysosome transport"/>
    <property type="evidence" value="ECO:0007669"/>
    <property type="project" value="TreeGrafter"/>
</dbReference>
<organism evidence="12">
    <name type="scientific">Rhipicephalus appendiculatus</name>
    <name type="common">Brown ear tick</name>
    <dbReference type="NCBI Taxonomy" id="34631"/>
    <lineage>
        <taxon>Eukaryota</taxon>
        <taxon>Metazoa</taxon>
        <taxon>Ecdysozoa</taxon>
        <taxon>Arthropoda</taxon>
        <taxon>Chelicerata</taxon>
        <taxon>Arachnida</taxon>
        <taxon>Acari</taxon>
        <taxon>Parasitiformes</taxon>
        <taxon>Ixodida</taxon>
        <taxon>Ixodoidea</taxon>
        <taxon>Ixodidae</taxon>
        <taxon>Rhipicephalinae</taxon>
        <taxon>Rhipicephalus</taxon>
        <taxon>Rhipicephalus</taxon>
    </lineage>
</organism>
<dbReference type="GO" id="GO:0030674">
    <property type="term" value="F:protein-macromolecule adaptor activity"/>
    <property type="evidence" value="ECO:0007669"/>
    <property type="project" value="TreeGrafter"/>
</dbReference>
<dbReference type="InterPro" id="IPR007810">
    <property type="entry name" value="Pep3/Vps18_beta-prop"/>
</dbReference>
<dbReference type="CDD" id="cd16462">
    <property type="entry name" value="RING-H2_Pep3p-like"/>
    <property type="match status" value="1"/>
</dbReference>
<reference evidence="12" key="1">
    <citation type="journal article" date="2016" name="Ticks Tick Borne Dis.">
        <title>De novo assembly and annotation of the salivary gland transcriptome of Rhipicephalus appendiculatus male and female ticks during blood feeding.</title>
        <authorList>
            <person name="de Castro M.H."/>
            <person name="de Klerk D."/>
            <person name="Pienaar R."/>
            <person name="Latif A.A."/>
            <person name="Rees D.J."/>
            <person name="Mans B.J."/>
        </authorList>
    </citation>
    <scope>NUCLEOTIDE SEQUENCE</scope>
    <source>
        <tissue evidence="12">Salivary glands</tissue>
    </source>
</reference>
<evidence type="ECO:0000256" key="7">
    <source>
        <dbReference type="ARBA" id="ARBA00023136"/>
    </source>
</evidence>
<dbReference type="InterPro" id="IPR000547">
    <property type="entry name" value="Clathrin_H-chain/VPS_repeat"/>
</dbReference>
<evidence type="ECO:0000256" key="2">
    <source>
        <dbReference type="ARBA" id="ARBA00010454"/>
    </source>
</evidence>
<evidence type="ECO:0000256" key="1">
    <source>
        <dbReference type="ARBA" id="ARBA00004492"/>
    </source>
</evidence>
<keyword evidence="5" id="KW-0863">Zinc-finger</keyword>
<dbReference type="InterPro" id="IPR011990">
    <property type="entry name" value="TPR-like_helical_dom_sf"/>
</dbReference>
<dbReference type="EMBL" id="GEDV01009686">
    <property type="protein sequence ID" value="JAP78871.1"/>
    <property type="molecule type" value="Transcribed_RNA"/>
</dbReference>
<evidence type="ECO:0000256" key="6">
    <source>
        <dbReference type="ARBA" id="ARBA00022833"/>
    </source>
</evidence>
<dbReference type="PANTHER" id="PTHR23323">
    <property type="entry name" value="VACUOLAR PROTEIN SORTING-ASSOCIATED PROTEIN"/>
    <property type="match status" value="1"/>
</dbReference>
<proteinExistence type="inferred from homology"/>
<dbReference type="GO" id="GO:0008270">
    <property type="term" value="F:zinc ion binding"/>
    <property type="evidence" value="ECO:0007669"/>
    <property type="project" value="UniProtKB-KW"/>
</dbReference>
<evidence type="ECO:0000256" key="4">
    <source>
        <dbReference type="ARBA" id="ARBA00022723"/>
    </source>
</evidence>